<keyword evidence="2 5" id="KW-0547">Nucleotide-binding</keyword>
<dbReference type="Proteomes" id="UP000027345">
    <property type="component" value="Unassembled WGS sequence"/>
</dbReference>
<evidence type="ECO:0000313" key="9">
    <source>
        <dbReference type="Proteomes" id="UP000027345"/>
    </source>
</evidence>
<dbReference type="Gene3D" id="3.30.200.20">
    <property type="entry name" value="Phosphorylase Kinase, domain 1"/>
    <property type="match status" value="1"/>
</dbReference>
<dbReference type="PANTHER" id="PTHR43289">
    <property type="entry name" value="MITOGEN-ACTIVATED PROTEIN KINASE KINASE KINASE 20-RELATED"/>
    <property type="match status" value="1"/>
</dbReference>
<dbReference type="PROSITE" id="PS00107">
    <property type="entry name" value="PROTEIN_KINASE_ATP"/>
    <property type="match status" value="1"/>
</dbReference>
<dbReference type="CDD" id="cd14014">
    <property type="entry name" value="STKc_PknB_like"/>
    <property type="match status" value="1"/>
</dbReference>
<dbReference type="InterPro" id="IPR011009">
    <property type="entry name" value="Kinase-like_dom_sf"/>
</dbReference>
<keyword evidence="3 8" id="KW-0418">Kinase</keyword>
<comment type="caution">
    <text evidence="8">The sequence shown here is derived from an EMBL/GenBank/DDBJ whole genome shotgun (WGS) entry which is preliminary data.</text>
</comment>
<dbReference type="Gene3D" id="1.10.510.10">
    <property type="entry name" value="Transferase(Phosphotransferase) domain 1"/>
    <property type="match status" value="1"/>
</dbReference>
<feature type="domain" description="Protein kinase" evidence="7">
    <location>
        <begin position="15"/>
        <end position="282"/>
    </location>
</feature>
<keyword evidence="9" id="KW-1185">Reference proteome</keyword>
<evidence type="ECO:0000256" key="3">
    <source>
        <dbReference type="ARBA" id="ARBA00022777"/>
    </source>
</evidence>
<dbReference type="GO" id="GO:0005524">
    <property type="term" value="F:ATP binding"/>
    <property type="evidence" value="ECO:0007669"/>
    <property type="project" value="UniProtKB-UniRule"/>
</dbReference>
<keyword evidence="1" id="KW-0808">Transferase</keyword>
<proteinExistence type="predicted"/>
<feature type="compositionally biased region" description="Pro residues" evidence="6">
    <location>
        <begin position="340"/>
        <end position="356"/>
    </location>
</feature>
<evidence type="ECO:0000259" key="7">
    <source>
        <dbReference type="PROSITE" id="PS50011"/>
    </source>
</evidence>
<evidence type="ECO:0000313" key="8">
    <source>
        <dbReference type="EMBL" id="KDN18698.1"/>
    </source>
</evidence>
<evidence type="ECO:0000256" key="5">
    <source>
        <dbReference type="PROSITE-ProRule" id="PRU10141"/>
    </source>
</evidence>
<dbReference type="Pfam" id="PF00069">
    <property type="entry name" value="Pkinase"/>
    <property type="match status" value="1"/>
</dbReference>
<evidence type="ECO:0000256" key="6">
    <source>
        <dbReference type="SAM" id="MobiDB-lite"/>
    </source>
</evidence>
<dbReference type="AlphaFoldDB" id="A0A066U3D3"/>
<dbReference type="RefSeq" id="WP_043786087.1">
    <property type="nucleotide sequence ID" value="NZ_JMQI01000062.1"/>
</dbReference>
<accession>A0A066U3D3</accession>
<dbReference type="PANTHER" id="PTHR43289:SF34">
    <property type="entry name" value="SERINE_THREONINE-PROTEIN KINASE YBDM-RELATED"/>
    <property type="match status" value="1"/>
</dbReference>
<feature type="binding site" evidence="5">
    <location>
        <position position="43"/>
    </location>
    <ligand>
        <name>ATP</name>
        <dbReference type="ChEBI" id="CHEBI:30616"/>
    </ligand>
</feature>
<dbReference type="InterPro" id="IPR017441">
    <property type="entry name" value="Protein_kinase_ATP_BS"/>
</dbReference>
<evidence type="ECO:0000256" key="2">
    <source>
        <dbReference type="ARBA" id="ARBA00022741"/>
    </source>
</evidence>
<dbReference type="EMBL" id="JMQI01000062">
    <property type="protein sequence ID" value="KDN18698.1"/>
    <property type="molecule type" value="Genomic_DNA"/>
</dbReference>
<name>A0A066U3D3_9PSEU</name>
<dbReference type="InterPro" id="IPR000719">
    <property type="entry name" value="Prot_kinase_dom"/>
</dbReference>
<organism evidence="8 9">
    <name type="scientific">Amycolatopsis rifamycinica</name>
    <dbReference type="NCBI Taxonomy" id="287986"/>
    <lineage>
        <taxon>Bacteria</taxon>
        <taxon>Bacillati</taxon>
        <taxon>Actinomycetota</taxon>
        <taxon>Actinomycetes</taxon>
        <taxon>Pseudonocardiales</taxon>
        <taxon>Pseudonocardiaceae</taxon>
        <taxon>Amycolatopsis</taxon>
    </lineage>
</organism>
<sequence length="625" mass="64328">MEPLGPGEPAQVGRYRLLAAVGEGGMGRVLLGVAPDGRLAAVKLVHRGFAHDPGFRERFRREVEVSRLVSGAYTAAVMDADPHAPIPWLASVFVAGPSLQEAVDATGPLPSPAVRHLAAGLASALMGIHRAGLVHRDLKPGNVLLADDGPRVIDFGIARAAEGSTDLTHTGVILGSPAFMSPEQADGRPLTPASDVFSLGALLVLAATGRSPFAGASAPQSLYNVVHTHPDLRALPPEIRALAEPCLAKDPARRPTPAQLLELLGPLPPVQRPWPPAVHALIARHGDQVAAVVAKPPKPRQRGRRIALAAAAATVVVAGTITAVALLNGDGGATAAPASNPAPPPVTTSAPNPDPLGPDKLRGVDPCQVLPSVPGIGKLTPQGEVQFFSCTFQTAQRQWMQLTIGGPSPARGTPAGELNGLPLNLDVKSSGCTASVPVVDRPAATIGVEAGDLGVGKFAQPCDAAKSALTETLNRLRAGSVSAAPPGSLAPVDPCGLVATATAQRIAGPITKVEPRGLHECRWTAGGELSVNLERGRPPVAAKDGSYDAAGTVDLGGLTAYFTADRINPASVDCTVTWPHRPVGEQASENVIVQYTTSASTLTIEQTCRHVQDFAKAARPGLPKP</sequence>
<dbReference type="SMART" id="SM00220">
    <property type="entry name" value="S_TKc"/>
    <property type="match status" value="1"/>
</dbReference>
<evidence type="ECO:0000256" key="4">
    <source>
        <dbReference type="ARBA" id="ARBA00022840"/>
    </source>
</evidence>
<dbReference type="OrthoDB" id="9762169at2"/>
<keyword evidence="4 5" id="KW-0067">ATP-binding</keyword>
<dbReference type="InterPro" id="IPR008271">
    <property type="entry name" value="Ser/Thr_kinase_AS"/>
</dbReference>
<reference evidence="8 9" key="1">
    <citation type="submission" date="2014-05" db="EMBL/GenBank/DDBJ databases">
        <title>Draft genome sequence of Amycolatopsis rifamycinica DSM 46095.</title>
        <authorList>
            <person name="Lal R."/>
            <person name="Saxena A."/>
            <person name="Kumari R."/>
            <person name="Mukherjee U."/>
            <person name="Singh P."/>
            <person name="Sangwan N."/>
            <person name="Mahato N.K."/>
        </authorList>
    </citation>
    <scope>NUCLEOTIDE SEQUENCE [LARGE SCALE GENOMIC DNA]</scope>
    <source>
        <strain evidence="8 9">DSM 46095</strain>
    </source>
</reference>
<gene>
    <name evidence="8" type="ORF">DV20_29335</name>
</gene>
<dbReference type="SUPFAM" id="SSF56112">
    <property type="entry name" value="Protein kinase-like (PK-like)"/>
    <property type="match status" value="1"/>
</dbReference>
<dbReference type="GO" id="GO:0004674">
    <property type="term" value="F:protein serine/threonine kinase activity"/>
    <property type="evidence" value="ECO:0007669"/>
    <property type="project" value="TreeGrafter"/>
</dbReference>
<dbReference type="STRING" id="287986.DV20_29335"/>
<dbReference type="eggNOG" id="COG0515">
    <property type="taxonomic scope" value="Bacteria"/>
</dbReference>
<dbReference type="PROSITE" id="PS50011">
    <property type="entry name" value="PROTEIN_KINASE_DOM"/>
    <property type="match status" value="1"/>
</dbReference>
<protein>
    <submittedName>
        <fullName evidence="8">Protein kinase</fullName>
    </submittedName>
</protein>
<feature type="region of interest" description="Disordered" evidence="6">
    <location>
        <begin position="334"/>
        <end position="364"/>
    </location>
</feature>
<dbReference type="PROSITE" id="PS00108">
    <property type="entry name" value="PROTEIN_KINASE_ST"/>
    <property type="match status" value="1"/>
</dbReference>
<evidence type="ECO:0000256" key="1">
    <source>
        <dbReference type="ARBA" id="ARBA00022679"/>
    </source>
</evidence>